<keyword evidence="1" id="KW-1133">Transmembrane helix</keyword>
<dbReference type="AlphaFoldDB" id="A0A2T2WUU5"/>
<feature type="transmembrane region" description="Helical" evidence="1">
    <location>
        <begin position="47"/>
        <end position="65"/>
    </location>
</feature>
<name>A0A2T2WUU5_9FIRM</name>
<dbReference type="Proteomes" id="UP000242699">
    <property type="component" value="Unassembled WGS sequence"/>
</dbReference>
<keyword evidence="1" id="KW-0472">Membrane</keyword>
<accession>A0A2T2WUU5</accession>
<reference evidence="2 3" key="1">
    <citation type="journal article" date="2014" name="BMC Genomics">
        <title>Comparison of environmental and isolate Sulfobacillus genomes reveals diverse carbon, sulfur, nitrogen, and hydrogen metabolisms.</title>
        <authorList>
            <person name="Justice N.B."/>
            <person name="Norman A."/>
            <person name="Brown C.T."/>
            <person name="Singh A."/>
            <person name="Thomas B.C."/>
            <person name="Banfield J.F."/>
        </authorList>
    </citation>
    <scope>NUCLEOTIDE SEQUENCE [LARGE SCALE GENOMIC DNA]</scope>
    <source>
        <strain evidence="2">AMDSBA1</strain>
    </source>
</reference>
<evidence type="ECO:0000313" key="2">
    <source>
        <dbReference type="EMBL" id="PSR26008.1"/>
    </source>
</evidence>
<keyword evidence="1" id="KW-0812">Transmembrane</keyword>
<comment type="caution">
    <text evidence="2">The sequence shown here is derived from an EMBL/GenBank/DDBJ whole genome shotgun (WGS) entry which is preliminary data.</text>
</comment>
<organism evidence="2 3">
    <name type="scientific">Sulfobacillus benefaciens</name>
    <dbReference type="NCBI Taxonomy" id="453960"/>
    <lineage>
        <taxon>Bacteria</taxon>
        <taxon>Bacillati</taxon>
        <taxon>Bacillota</taxon>
        <taxon>Clostridia</taxon>
        <taxon>Eubacteriales</taxon>
        <taxon>Clostridiales Family XVII. Incertae Sedis</taxon>
        <taxon>Sulfobacillus</taxon>
    </lineage>
</organism>
<sequence length="69" mass="7988">MNRFHSSPHSCPSWSVDELLQDHIRTRERIEKLGPLPLSPLLKSTLWGLRLYVVFMIAVVVINIIKQAH</sequence>
<protein>
    <submittedName>
        <fullName evidence="2">Uncharacterized protein</fullName>
    </submittedName>
</protein>
<evidence type="ECO:0000256" key="1">
    <source>
        <dbReference type="SAM" id="Phobius"/>
    </source>
</evidence>
<proteinExistence type="predicted"/>
<evidence type="ECO:0000313" key="3">
    <source>
        <dbReference type="Proteomes" id="UP000242699"/>
    </source>
</evidence>
<gene>
    <name evidence="2" type="ORF">C7B43_15180</name>
</gene>
<dbReference type="EMBL" id="PXYT01000044">
    <property type="protein sequence ID" value="PSR26008.1"/>
    <property type="molecule type" value="Genomic_DNA"/>
</dbReference>